<dbReference type="Proteomes" id="UP000054843">
    <property type="component" value="Unassembled WGS sequence"/>
</dbReference>
<dbReference type="InterPro" id="IPR036397">
    <property type="entry name" value="RNaseH_sf"/>
</dbReference>
<dbReference type="EMBL" id="JYDO01000311">
    <property type="protein sequence ID" value="KRZ65666.1"/>
    <property type="molecule type" value="Genomic_DNA"/>
</dbReference>
<dbReference type="STRING" id="268474.A0A0V1M2V7"/>
<dbReference type="Gene3D" id="3.30.420.10">
    <property type="entry name" value="Ribonuclease H-like superfamily/Ribonuclease H"/>
    <property type="match status" value="1"/>
</dbReference>
<dbReference type="Gene3D" id="1.10.340.70">
    <property type="match status" value="1"/>
</dbReference>
<dbReference type="AlphaFoldDB" id="A0A0V1M2V7"/>
<protein>
    <recommendedName>
        <fullName evidence="1">Integrase zinc-binding domain-containing protein</fullName>
    </recommendedName>
</protein>
<evidence type="ECO:0000259" key="1">
    <source>
        <dbReference type="Pfam" id="PF17921"/>
    </source>
</evidence>
<evidence type="ECO:0000313" key="2">
    <source>
        <dbReference type="EMBL" id="KRZ65666.1"/>
    </source>
</evidence>
<dbReference type="PANTHER" id="PTHR47331">
    <property type="entry name" value="PHD-TYPE DOMAIN-CONTAINING PROTEIN"/>
    <property type="match status" value="1"/>
</dbReference>
<dbReference type="GO" id="GO:0003676">
    <property type="term" value="F:nucleic acid binding"/>
    <property type="evidence" value="ECO:0007669"/>
    <property type="project" value="InterPro"/>
</dbReference>
<dbReference type="OrthoDB" id="5920214at2759"/>
<sequence>MAALLCARLKRYLEKELTLPIQEITCWGDSRVALAWIKGASARWKPFVANRVQEIQESVSPQCWRYCLTKENPADIPSRGCSLGTLINTALWWHGPPWLMQGRENWPNEPAAIADDNEHLTVEQNLTASCLRFARNCQSLASERTTDVNLSVKELRNTEARWLREVQVKEFGIKPNSAERVREFEQFLDQDESKHPIILPHNHPVTELLIKDHHVRQMHAGVNQTLVAIITRFWIVRTRNAVKKIIRSCPVCRRVDAQPYRLRMSDLPADRVTESPPFSHTGVDFAGPLFVRPEVQGRDTGANKAYVCIFTCLTTRASHLELLREQTTDTFLQGLQRFISRRGRPRVIQSDNFRSFKLADTFIQCMFRDPDGVVSMLTSKACRIEI</sequence>
<reference evidence="2 3" key="1">
    <citation type="submission" date="2015-01" db="EMBL/GenBank/DDBJ databases">
        <title>Evolution of Trichinella species and genotypes.</title>
        <authorList>
            <person name="Korhonen P.K."/>
            <person name="Edoardo P."/>
            <person name="Giuseppe L.R."/>
            <person name="Gasser R.B."/>
        </authorList>
    </citation>
    <scope>NUCLEOTIDE SEQUENCE [LARGE SCALE GENOMIC DNA]</scope>
    <source>
        <strain evidence="2">ISS1980</strain>
    </source>
</reference>
<dbReference type="Pfam" id="PF17921">
    <property type="entry name" value="Integrase_H2C2"/>
    <property type="match status" value="1"/>
</dbReference>
<gene>
    <name evidence="2" type="ORF">T10_1055</name>
</gene>
<evidence type="ECO:0000313" key="3">
    <source>
        <dbReference type="Proteomes" id="UP000054843"/>
    </source>
</evidence>
<feature type="domain" description="Integrase zinc-binding" evidence="1">
    <location>
        <begin position="204"/>
        <end position="256"/>
    </location>
</feature>
<organism evidence="2 3">
    <name type="scientific">Trichinella papuae</name>
    <dbReference type="NCBI Taxonomy" id="268474"/>
    <lineage>
        <taxon>Eukaryota</taxon>
        <taxon>Metazoa</taxon>
        <taxon>Ecdysozoa</taxon>
        <taxon>Nematoda</taxon>
        <taxon>Enoplea</taxon>
        <taxon>Dorylaimia</taxon>
        <taxon>Trichinellida</taxon>
        <taxon>Trichinellidae</taxon>
        <taxon>Trichinella</taxon>
    </lineage>
</organism>
<dbReference type="InterPro" id="IPR012337">
    <property type="entry name" value="RNaseH-like_sf"/>
</dbReference>
<comment type="caution">
    <text evidence="2">The sequence shown here is derived from an EMBL/GenBank/DDBJ whole genome shotgun (WGS) entry which is preliminary data.</text>
</comment>
<proteinExistence type="predicted"/>
<dbReference type="InterPro" id="IPR041588">
    <property type="entry name" value="Integrase_H2C2"/>
</dbReference>
<dbReference type="SUPFAM" id="SSF53098">
    <property type="entry name" value="Ribonuclease H-like"/>
    <property type="match status" value="1"/>
</dbReference>
<keyword evidence="3" id="KW-1185">Reference proteome</keyword>
<name>A0A0V1M2V7_9BILA</name>
<dbReference type="PANTHER" id="PTHR47331:SF1">
    <property type="entry name" value="GAG-LIKE PROTEIN"/>
    <property type="match status" value="1"/>
</dbReference>
<accession>A0A0V1M2V7</accession>